<comment type="similarity">
    <text evidence="1 4">Belongs to the GTP cyclohydrolase I type 2/NIF3 family.</text>
</comment>
<organism evidence="6 7">
    <name type="scientific">Iocasia fonsfrigidae</name>
    <dbReference type="NCBI Taxonomy" id="2682810"/>
    <lineage>
        <taxon>Bacteria</taxon>
        <taxon>Bacillati</taxon>
        <taxon>Bacillota</taxon>
        <taxon>Clostridia</taxon>
        <taxon>Halanaerobiales</taxon>
        <taxon>Halanaerobiaceae</taxon>
        <taxon>Iocasia</taxon>
    </lineage>
</organism>
<evidence type="ECO:0000313" key="7">
    <source>
        <dbReference type="Proteomes" id="UP000665020"/>
    </source>
</evidence>
<dbReference type="Gene3D" id="3.40.1390.30">
    <property type="entry name" value="NIF3 (NGG1p interacting factor 3)-like"/>
    <property type="match status" value="2"/>
</dbReference>
<dbReference type="Proteomes" id="UP000665020">
    <property type="component" value="Chromosome"/>
</dbReference>
<feature type="binding site" evidence="5">
    <location>
        <position position="67"/>
    </location>
    <ligand>
        <name>a divalent metal cation</name>
        <dbReference type="ChEBI" id="CHEBI:60240"/>
        <label>1</label>
    </ligand>
</feature>
<evidence type="ECO:0000256" key="2">
    <source>
        <dbReference type="ARBA" id="ARBA00022112"/>
    </source>
</evidence>
<dbReference type="PIRSF" id="PIRSF037489">
    <property type="entry name" value="UCP037489_NIF3_YqfO"/>
    <property type="match status" value="1"/>
</dbReference>
<dbReference type="GO" id="GO:0046872">
    <property type="term" value="F:metal ion binding"/>
    <property type="evidence" value="ECO:0007669"/>
    <property type="project" value="UniProtKB-UniRule"/>
</dbReference>
<feature type="binding site" evidence="5">
    <location>
        <position position="335"/>
    </location>
    <ligand>
        <name>a divalent metal cation</name>
        <dbReference type="ChEBI" id="CHEBI:60240"/>
        <label>1</label>
    </ligand>
</feature>
<protein>
    <recommendedName>
        <fullName evidence="2 4">GTP cyclohydrolase 1 type 2 homolog</fullName>
    </recommendedName>
</protein>
<dbReference type="InterPro" id="IPR002678">
    <property type="entry name" value="DUF34/NIF3"/>
</dbReference>
<keyword evidence="3 4" id="KW-0479">Metal-binding</keyword>
<dbReference type="InterPro" id="IPR015867">
    <property type="entry name" value="N-reg_PII/ATP_PRibTrfase_C"/>
</dbReference>
<dbReference type="AlphaFoldDB" id="A0A8A7K8B8"/>
<proteinExistence type="inferred from homology"/>
<dbReference type="SUPFAM" id="SSF102705">
    <property type="entry name" value="NIF3 (NGG1p interacting factor 3)-like"/>
    <property type="match status" value="1"/>
</dbReference>
<feature type="binding site" evidence="5">
    <location>
        <position position="331"/>
    </location>
    <ligand>
        <name>a divalent metal cation</name>
        <dbReference type="ChEBI" id="CHEBI:60240"/>
        <label>1</label>
    </ligand>
</feature>
<dbReference type="PANTHER" id="PTHR13799:SF14">
    <property type="entry name" value="GTP CYCLOHYDROLASE 1 TYPE 2 HOMOLOG"/>
    <property type="match status" value="1"/>
</dbReference>
<dbReference type="Pfam" id="PF01784">
    <property type="entry name" value="DUF34_NIF3"/>
    <property type="match status" value="1"/>
</dbReference>
<reference evidence="6" key="1">
    <citation type="submission" date="2019-12" db="EMBL/GenBank/DDBJ databases">
        <authorList>
            <person name="zhang j."/>
            <person name="sun C.M."/>
        </authorList>
    </citation>
    <scope>NUCLEOTIDE SEQUENCE</scope>
    <source>
        <strain evidence="6">NS-1</strain>
    </source>
</reference>
<evidence type="ECO:0000256" key="1">
    <source>
        <dbReference type="ARBA" id="ARBA00006964"/>
    </source>
</evidence>
<dbReference type="InterPro" id="IPR017221">
    <property type="entry name" value="DUF34/NIF3_bac"/>
</dbReference>
<evidence type="ECO:0000256" key="5">
    <source>
        <dbReference type="PIRSR" id="PIRSR602678-1"/>
    </source>
</evidence>
<evidence type="ECO:0000256" key="4">
    <source>
        <dbReference type="PIRNR" id="PIRNR037489"/>
    </source>
</evidence>
<evidence type="ECO:0000313" key="6">
    <source>
        <dbReference type="EMBL" id="QTL97986.1"/>
    </source>
</evidence>
<evidence type="ECO:0000256" key="3">
    <source>
        <dbReference type="ARBA" id="ARBA00022723"/>
    </source>
</evidence>
<accession>A0A8A7K8B8</accession>
<dbReference type="Gene3D" id="3.30.70.120">
    <property type="match status" value="1"/>
</dbReference>
<dbReference type="KEGG" id="ifn:GM661_08335"/>
<keyword evidence="7" id="KW-1185">Reference proteome</keyword>
<sequence>MMIKVQDILDSLYKLAPVSLAFDWDNVGLQLGSRTQEISSVLLCLDVDNSILDEALGNNCQLIISHHPFFFNSLKNIDLDSKQGNIIKKFINNDISLLSFHTNLDIAVEGLNDYLAEKLEVYNCQNLKVLNYEKLYKLIVYIPESHYERVKMAILDAGAGWFGNYSHTSFSTEGRGTFKPLPDSQPYLGKKGVINTVDEIRFETIIKEEDLETILKVMINEHPYEEIAYDLYHLTNKGREDGIGRIGRLRKACTLKEYLDFVKRRLGLKQLRFVGENNRHIRTVALCCGSGSDLIESASKAGADLYISGDIKYHDAQLAERLDMALLDAGHYETEIIVKELLREYLSKEIKGINYLVSSVNTNPWKYRG</sequence>
<dbReference type="GO" id="GO:0005737">
    <property type="term" value="C:cytoplasm"/>
    <property type="evidence" value="ECO:0007669"/>
    <property type="project" value="TreeGrafter"/>
</dbReference>
<feature type="binding site" evidence="5">
    <location>
        <position position="66"/>
    </location>
    <ligand>
        <name>a divalent metal cation</name>
        <dbReference type="ChEBI" id="CHEBI:60240"/>
        <label>1</label>
    </ligand>
</feature>
<dbReference type="PANTHER" id="PTHR13799">
    <property type="entry name" value="NGG1 INTERACTING FACTOR 3"/>
    <property type="match status" value="1"/>
</dbReference>
<dbReference type="NCBIfam" id="TIGR00486">
    <property type="entry name" value="YbgI_SA1388"/>
    <property type="match status" value="1"/>
</dbReference>
<dbReference type="EMBL" id="CP046640">
    <property type="protein sequence ID" value="QTL97986.1"/>
    <property type="molecule type" value="Genomic_DNA"/>
</dbReference>
<dbReference type="InterPro" id="IPR036069">
    <property type="entry name" value="DUF34/NIF3_sf"/>
</dbReference>
<name>A0A8A7K8B8_9FIRM</name>
<gene>
    <name evidence="6" type="ORF">GM661_08335</name>
</gene>
<feature type="binding site" evidence="5">
    <location>
        <position position="105"/>
    </location>
    <ligand>
        <name>a divalent metal cation</name>
        <dbReference type="ChEBI" id="CHEBI:60240"/>
        <label>1</label>
    </ligand>
</feature>
<dbReference type="FunFam" id="3.40.1390.30:FF:000001">
    <property type="entry name" value="GTP cyclohydrolase 1 type 2"/>
    <property type="match status" value="1"/>
</dbReference>